<dbReference type="AlphaFoldDB" id="A0A2W5SWW1"/>
<evidence type="ECO:0000313" key="8">
    <source>
        <dbReference type="Proteomes" id="UP000249432"/>
    </source>
</evidence>
<feature type="active site" description="Proton donor" evidence="5">
    <location>
        <position position="128"/>
    </location>
</feature>
<gene>
    <name evidence="7" type="ORF">DI525_08975</name>
</gene>
<evidence type="ECO:0000256" key="2">
    <source>
        <dbReference type="ARBA" id="ARBA00013064"/>
    </source>
</evidence>
<dbReference type="CDD" id="cd16343">
    <property type="entry name" value="LMWPTP"/>
    <property type="match status" value="1"/>
</dbReference>
<evidence type="ECO:0000313" key="7">
    <source>
        <dbReference type="EMBL" id="PZR03805.1"/>
    </source>
</evidence>
<evidence type="ECO:0000259" key="6">
    <source>
        <dbReference type="SMART" id="SM00226"/>
    </source>
</evidence>
<sequence>MTGTETLKIVFVCTGNICRSAMADVMARDALEREGLLSQVRVESCGLGGWHVGQGADHRAVETLREHGLDGTEHRAKQYGPQFADANLFIVMDDGHRRALRNDGVPSHKIRFLRSFDPAGGRHEPLQDPYYGTKEDFTDVYYSIEAALPGLVSWVTRELEDRSDR</sequence>
<dbReference type="InterPro" id="IPR023485">
    <property type="entry name" value="Ptyr_pPase"/>
</dbReference>
<dbReference type="InterPro" id="IPR036196">
    <property type="entry name" value="Ptyr_pPase_sf"/>
</dbReference>
<keyword evidence="3" id="KW-0378">Hydrolase</keyword>
<dbReference type="PANTHER" id="PTHR11717">
    <property type="entry name" value="LOW MOLECULAR WEIGHT PROTEIN TYROSINE PHOSPHATASE"/>
    <property type="match status" value="1"/>
</dbReference>
<dbReference type="GO" id="GO:0004725">
    <property type="term" value="F:protein tyrosine phosphatase activity"/>
    <property type="evidence" value="ECO:0007669"/>
    <property type="project" value="UniProtKB-EC"/>
</dbReference>
<keyword evidence="4" id="KW-0904">Protein phosphatase</keyword>
<dbReference type="InterPro" id="IPR050438">
    <property type="entry name" value="LMW_PTPase"/>
</dbReference>
<proteinExistence type="inferred from homology"/>
<comment type="caution">
    <text evidence="7">The sequence shown here is derived from an EMBL/GenBank/DDBJ whole genome shotgun (WGS) entry which is preliminary data.</text>
</comment>
<protein>
    <recommendedName>
        <fullName evidence="2">protein-tyrosine-phosphatase</fullName>
        <ecNumber evidence="2">3.1.3.48</ecNumber>
    </recommendedName>
</protein>
<name>A0A2W5SWW1_9CORY</name>
<comment type="similarity">
    <text evidence="1">Belongs to the low molecular weight phosphotyrosine protein phosphatase family.</text>
</comment>
<dbReference type="EC" id="3.1.3.48" evidence="2"/>
<feature type="active site" evidence="5">
    <location>
        <position position="19"/>
    </location>
</feature>
<dbReference type="Proteomes" id="UP000249432">
    <property type="component" value="Unassembled WGS sequence"/>
</dbReference>
<dbReference type="SMART" id="SM00226">
    <property type="entry name" value="LMWPc"/>
    <property type="match status" value="1"/>
</dbReference>
<accession>A0A2W5SWW1</accession>
<organism evidence="7 8">
    <name type="scientific">Corynebacterium kroppenstedtii</name>
    <dbReference type="NCBI Taxonomy" id="161879"/>
    <lineage>
        <taxon>Bacteria</taxon>
        <taxon>Bacillati</taxon>
        <taxon>Actinomycetota</taxon>
        <taxon>Actinomycetes</taxon>
        <taxon>Mycobacteriales</taxon>
        <taxon>Corynebacteriaceae</taxon>
        <taxon>Corynebacterium</taxon>
    </lineage>
</organism>
<dbReference type="RefSeq" id="WP_303125400.1">
    <property type="nucleotide sequence ID" value="NZ_CAKZHK010000008.1"/>
</dbReference>
<evidence type="ECO:0000256" key="5">
    <source>
        <dbReference type="PIRSR" id="PIRSR617867-1"/>
    </source>
</evidence>
<reference evidence="7 8" key="1">
    <citation type="submission" date="2017-08" db="EMBL/GenBank/DDBJ databases">
        <title>Infants hospitalized years apart are colonized by the same room-sourced microbial strains.</title>
        <authorList>
            <person name="Brooks B."/>
            <person name="Olm M.R."/>
            <person name="Firek B.A."/>
            <person name="Baker R."/>
            <person name="Thomas B.C."/>
            <person name="Morowitz M.J."/>
            <person name="Banfield J.F."/>
        </authorList>
    </citation>
    <scope>NUCLEOTIDE SEQUENCE [LARGE SCALE GENOMIC DNA]</scope>
    <source>
        <strain evidence="7">S2_003_000_R1_3</strain>
    </source>
</reference>
<dbReference type="Pfam" id="PF01451">
    <property type="entry name" value="LMWPc"/>
    <property type="match status" value="1"/>
</dbReference>
<evidence type="ECO:0000256" key="4">
    <source>
        <dbReference type="ARBA" id="ARBA00022912"/>
    </source>
</evidence>
<dbReference type="SUPFAM" id="SSF52788">
    <property type="entry name" value="Phosphotyrosine protein phosphatases I"/>
    <property type="match status" value="1"/>
</dbReference>
<dbReference type="PANTHER" id="PTHR11717:SF7">
    <property type="entry name" value="LOW MOLECULAR WEIGHT PHOSPHOTYROSINE PROTEIN PHOSPHATASE"/>
    <property type="match status" value="1"/>
</dbReference>
<dbReference type="EMBL" id="QFRA01000028">
    <property type="protein sequence ID" value="PZR03805.1"/>
    <property type="molecule type" value="Genomic_DNA"/>
</dbReference>
<dbReference type="Gene3D" id="3.40.50.2300">
    <property type="match status" value="1"/>
</dbReference>
<feature type="domain" description="Phosphotyrosine protein phosphatase I" evidence="6">
    <location>
        <begin position="7"/>
        <end position="154"/>
    </location>
</feature>
<dbReference type="InterPro" id="IPR017867">
    <property type="entry name" value="Tyr_phospatase_low_mol_wt"/>
</dbReference>
<evidence type="ECO:0000256" key="3">
    <source>
        <dbReference type="ARBA" id="ARBA00022801"/>
    </source>
</evidence>
<dbReference type="PRINTS" id="PR00719">
    <property type="entry name" value="LMWPTPASE"/>
</dbReference>
<feature type="active site" description="Nucleophile" evidence="5">
    <location>
        <position position="13"/>
    </location>
</feature>
<evidence type="ECO:0000256" key="1">
    <source>
        <dbReference type="ARBA" id="ARBA00011063"/>
    </source>
</evidence>